<accession>A0A4C1ZXM8</accession>
<evidence type="ECO:0000313" key="2">
    <source>
        <dbReference type="Proteomes" id="UP000299102"/>
    </source>
</evidence>
<sequence length="129" mass="14965">MLVILHSSISFYHPLYRITSHRFIEFSYLHEEITNRRLTVDLNYKPSGRIEFFHYNTLPSSRDIHAHECSLDSFMLYIAWPRREPCQTSLLISPALDSNPDTAPDFDSGPVLDYNRALNLDPYSGSTLN</sequence>
<protein>
    <submittedName>
        <fullName evidence="1">Uncharacterized protein</fullName>
    </submittedName>
</protein>
<gene>
    <name evidence="1" type="ORF">EVAR_63154_1</name>
</gene>
<proteinExistence type="predicted"/>
<evidence type="ECO:0000313" key="1">
    <source>
        <dbReference type="EMBL" id="GBP91784.1"/>
    </source>
</evidence>
<dbReference type="Proteomes" id="UP000299102">
    <property type="component" value="Unassembled WGS sequence"/>
</dbReference>
<comment type="caution">
    <text evidence="1">The sequence shown here is derived from an EMBL/GenBank/DDBJ whole genome shotgun (WGS) entry which is preliminary data.</text>
</comment>
<keyword evidence="2" id="KW-1185">Reference proteome</keyword>
<reference evidence="1 2" key="1">
    <citation type="journal article" date="2019" name="Commun. Biol.">
        <title>The bagworm genome reveals a unique fibroin gene that provides high tensile strength.</title>
        <authorList>
            <person name="Kono N."/>
            <person name="Nakamura H."/>
            <person name="Ohtoshi R."/>
            <person name="Tomita M."/>
            <person name="Numata K."/>
            <person name="Arakawa K."/>
        </authorList>
    </citation>
    <scope>NUCLEOTIDE SEQUENCE [LARGE SCALE GENOMIC DNA]</scope>
</reference>
<name>A0A4C1ZXM8_EUMVA</name>
<organism evidence="1 2">
    <name type="scientific">Eumeta variegata</name>
    <name type="common">Bagworm moth</name>
    <name type="synonym">Eumeta japonica</name>
    <dbReference type="NCBI Taxonomy" id="151549"/>
    <lineage>
        <taxon>Eukaryota</taxon>
        <taxon>Metazoa</taxon>
        <taxon>Ecdysozoa</taxon>
        <taxon>Arthropoda</taxon>
        <taxon>Hexapoda</taxon>
        <taxon>Insecta</taxon>
        <taxon>Pterygota</taxon>
        <taxon>Neoptera</taxon>
        <taxon>Endopterygota</taxon>
        <taxon>Lepidoptera</taxon>
        <taxon>Glossata</taxon>
        <taxon>Ditrysia</taxon>
        <taxon>Tineoidea</taxon>
        <taxon>Psychidae</taxon>
        <taxon>Oiketicinae</taxon>
        <taxon>Eumeta</taxon>
    </lineage>
</organism>
<dbReference type="AlphaFoldDB" id="A0A4C1ZXM8"/>
<dbReference type="EMBL" id="BGZK01002208">
    <property type="protein sequence ID" value="GBP91784.1"/>
    <property type="molecule type" value="Genomic_DNA"/>
</dbReference>